<gene>
    <name evidence="2" type="ORF">BJ508DRAFT_333879</name>
</gene>
<feature type="compositionally biased region" description="Basic and acidic residues" evidence="1">
    <location>
        <begin position="70"/>
        <end position="81"/>
    </location>
</feature>
<feature type="compositionally biased region" description="Low complexity" evidence="1">
    <location>
        <begin position="1"/>
        <end position="15"/>
    </location>
</feature>
<dbReference type="Gene3D" id="3.30.710.10">
    <property type="entry name" value="Potassium Channel Kv1.1, Chain A"/>
    <property type="match status" value="1"/>
</dbReference>
<feature type="region of interest" description="Disordered" evidence="1">
    <location>
        <begin position="1"/>
        <end position="24"/>
    </location>
</feature>
<dbReference type="EMBL" id="ML119814">
    <property type="protein sequence ID" value="RPA73645.1"/>
    <property type="molecule type" value="Genomic_DNA"/>
</dbReference>
<proteinExistence type="predicted"/>
<name>A0A3N4HI54_ASCIM</name>
<evidence type="ECO:0000256" key="1">
    <source>
        <dbReference type="SAM" id="MobiDB-lite"/>
    </source>
</evidence>
<sequence>MSTTKSSTAGSAKESPSTSSVFPSLACSSPIIAIRLLKPAAASTDRASASSPEPPMKKRKRATNSSKSRNSKEPEDTKKQESSPSPLSEPDSLGTYMLHLHALTTHSAYFASLVAFNGREISENHIDFEMPELALDATASSNKDHHVDVSEYSKKSWNCFVDFIYTGTFNLENYMNSIGEAEGDPKKGTFSHMFLMYSAIYVLAERLLAEKLKEIVLRRVYMLIYGLSLVETARVNGQTQLAALMKDFTALQNQIYDEVFSFGNIWTYGIGWIFDGTVEQRHTHSASKGACLKPQADGEVNHDEMKRRGMLRREAWLGNEYMRRLAAAFVAHFWRQNCYNQNGEFEIDARAQLEENSDPELLRLMLGYFMRTNGSCRPSYFSSLDVRDFALKDEDKLVLQQIPNAI</sequence>
<evidence type="ECO:0000313" key="3">
    <source>
        <dbReference type="Proteomes" id="UP000275078"/>
    </source>
</evidence>
<dbReference type="Proteomes" id="UP000275078">
    <property type="component" value="Unassembled WGS sequence"/>
</dbReference>
<protein>
    <recommendedName>
        <fullName evidence="4">BTB domain-containing protein</fullName>
    </recommendedName>
</protein>
<evidence type="ECO:0008006" key="4">
    <source>
        <dbReference type="Google" id="ProtNLM"/>
    </source>
</evidence>
<feature type="compositionally biased region" description="Low complexity" evidence="1">
    <location>
        <begin position="42"/>
        <end position="51"/>
    </location>
</feature>
<dbReference type="OrthoDB" id="6350321at2759"/>
<accession>A0A3N4HI54</accession>
<organism evidence="2 3">
    <name type="scientific">Ascobolus immersus RN42</name>
    <dbReference type="NCBI Taxonomy" id="1160509"/>
    <lineage>
        <taxon>Eukaryota</taxon>
        <taxon>Fungi</taxon>
        <taxon>Dikarya</taxon>
        <taxon>Ascomycota</taxon>
        <taxon>Pezizomycotina</taxon>
        <taxon>Pezizomycetes</taxon>
        <taxon>Pezizales</taxon>
        <taxon>Ascobolaceae</taxon>
        <taxon>Ascobolus</taxon>
    </lineage>
</organism>
<reference evidence="2 3" key="1">
    <citation type="journal article" date="2018" name="Nat. Ecol. Evol.">
        <title>Pezizomycetes genomes reveal the molecular basis of ectomycorrhizal truffle lifestyle.</title>
        <authorList>
            <person name="Murat C."/>
            <person name="Payen T."/>
            <person name="Noel B."/>
            <person name="Kuo A."/>
            <person name="Morin E."/>
            <person name="Chen J."/>
            <person name="Kohler A."/>
            <person name="Krizsan K."/>
            <person name="Balestrini R."/>
            <person name="Da Silva C."/>
            <person name="Montanini B."/>
            <person name="Hainaut M."/>
            <person name="Levati E."/>
            <person name="Barry K.W."/>
            <person name="Belfiori B."/>
            <person name="Cichocki N."/>
            <person name="Clum A."/>
            <person name="Dockter R.B."/>
            <person name="Fauchery L."/>
            <person name="Guy J."/>
            <person name="Iotti M."/>
            <person name="Le Tacon F."/>
            <person name="Lindquist E.A."/>
            <person name="Lipzen A."/>
            <person name="Malagnac F."/>
            <person name="Mello A."/>
            <person name="Molinier V."/>
            <person name="Miyauchi S."/>
            <person name="Poulain J."/>
            <person name="Riccioni C."/>
            <person name="Rubini A."/>
            <person name="Sitrit Y."/>
            <person name="Splivallo R."/>
            <person name="Traeger S."/>
            <person name="Wang M."/>
            <person name="Zifcakova L."/>
            <person name="Wipf D."/>
            <person name="Zambonelli A."/>
            <person name="Paolocci F."/>
            <person name="Nowrousian M."/>
            <person name="Ottonello S."/>
            <person name="Baldrian P."/>
            <person name="Spatafora J.W."/>
            <person name="Henrissat B."/>
            <person name="Nagy L.G."/>
            <person name="Aury J.M."/>
            <person name="Wincker P."/>
            <person name="Grigoriev I.V."/>
            <person name="Bonfante P."/>
            <person name="Martin F.M."/>
        </authorList>
    </citation>
    <scope>NUCLEOTIDE SEQUENCE [LARGE SCALE GENOMIC DNA]</scope>
    <source>
        <strain evidence="2 3">RN42</strain>
    </source>
</reference>
<dbReference type="AlphaFoldDB" id="A0A3N4HI54"/>
<evidence type="ECO:0000313" key="2">
    <source>
        <dbReference type="EMBL" id="RPA73645.1"/>
    </source>
</evidence>
<feature type="region of interest" description="Disordered" evidence="1">
    <location>
        <begin position="42"/>
        <end position="90"/>
    </location>
</feature>
<dbReference type="InterPro" id="IPR011333">
    <property type="entry name" value="SKP1/BTB/POZ_sf"/>
</dbReference>
<keyword evidence="3" id="KW-1185">Reference proteome</keyword>